<keyword evidence="9" id="KW-1185">Reference proteome</keyword>
<proteinExistence type="inferred from homology"/>
<evidence type="ECO:0000313" key="9">
    <source>
        <dbReference type="Proteomes" id="UP001258181"/>
    </source>
</evidence>
<feature type="transmembrane region" description="Helical" evidence="6">
    <location>
        <begin position="7"/>
        <end position="25"/>
    </location>
</feature>
<dbReference type="EMBL" id="JAVDWA010000001">
    <property type="protein sequence ID" value="MDR7072081.1"/>
    <property type="molecule type" value="Genomic_DNA"/>
</dbReference>
<keyword evidence="3 6" id="KW-0812">Transmembrane</keyword>
<dbReference type="Pfam" id="PF00892">
    <property type="entry name" value="EamA"/>
    <property type="match status" value="2"/>
</dbReference>
<dbReference type="InterPro" id="IPR037185">
    <property type="entry name" value="EmrE-like"/>
</dbReference>
<feature type="transmembrane region" description="Helical" evidence="6">
    <location>
        <begin position="267"/>
        <end position="286"/>
    </location>
</feature>
<feature type="transmembrane region" description="Helical" evidence="6">
    <location>
        <begin position="31"/>
        <end position="51"/>
    </location>
</feature>
<dbReference type="RefSeq" id="WP_310257248.1">
    <property type="nucleotide sequence ID" value="NZ_JAVDWA010000001.1"/>
</dbReference>
<feature type="transmembrane region" description="Helical" evidence="6">
    <location>
        <begin position="243"/>
        <end position="261"/>
    </location>
</feature>
<organism evidence="8 9">
    <name type="scientific">Fictibacillus barbaricus</name>
    <dbReference type="NCBI Taxonomy" id="182136"/>
    <lineage>
        <taxon>Bacteria</taxon>
        <taxon>Bacillati</taxon>
        <taxon>Bacillota</taxon>
        <taxon>Bacilli</taxon>
        <taxon>Bacillales</taxon>
        <taxon>Fictibacillaceae</taxon>
        <taxon>Fictibacillus</taxon>
    </lineage>
</organism>
<name>A0ABU1TY06_9BACL</name>
<evidence type="ECO:0000256" key="1">
    <source>
        <dbReference type="ARBA" id="ARBA00004127"/>
    </source>
</evidence>
<evidence type="ECO:0000256" key="3">
    <source>
        <dbReference type="ARBA" id="ARBA00022692"/>
    </source>
</evidence>
<evidence type="ECO:0000259" key="7">
    <source>
        <dbReference type="Pfam" id="PF00892"/>
    </source>
</evidence>
<feature type="transmembrane region" description="Helical" evidence="6">
    <location>
        <begin position="214"/>
        <end position="236"/>
    </location>
</feature>
<dbReference type="InterPro" id="IPR000620">
    <property type="entry name" value="EamA_dom"/>
</dbReference>
<feature type="transmembrane region" description="Helical" evidence="6">
    <location>
        <begin position="147"/>
        <end position="164"/>
    </location>
</feature>
<feature type="transmembrane region" description="Helical" evidence="6">
    <location>
        <begin position="176"/>
        <end position="202"/>
    </location>
</feature>
<gene>
    <name evidence="8" type="ORF">J2X07_001056</name>
</gene>
<dbReference type="PANTHER" id="PTHR32322">
    <property type="entry name" value="INNER MEMBRANE TRANSPORTER"/>
    <property type="match status" value="1"/>
</dbReference>
<feature type="domain" description="EamA" evidence="7">
    <location>
        <begin position="5"/>
        <end position="135"/>
    </location>
</feature>
<sequence>MKLYSALFTLSLIWGMSFLFIKVLLEVFDPWQIVFIRCVLGALTILPIILLRRQKIKVKVLPLKSLFLVGLLNAGIPWGLIALSETFLDSGYTAILNATTPIWTAMMGVLFFSVKMKWKQWIGVFVGFVGIIFLMGANTPGLSKSEFLIGILFMLSATCCYGFSSQYAKKHLQQTSVWITALATLLVGSIISAMIMSFTGGWHLPVHEVTHKAVLSLLGLGIFGSGLAYLLFYYMISAGSAEFAALVTYLVPVSAVIWGSVLLNEKIPPIAFLGLFLIFLGVYLTGRKKSARSASMEHNRTA</sequence>
<feature type="transmembrane region" description="Helical" evidence="6">
    <location>
        <begin position="95"/>
        <end position="114"/>
    </location>
</feature>
<keyword evidence="5 6" id="KW-0472">Membrane</keyword>
<feature type="transmembrane region" description="Helical" evidence="6">
    <location>
        <begin position="63"/>
        <end position="83"/>
    </location>
</feature>
<dbReference type="SUPFAM" id="SSF103481">
    <property type="entry name" value="Multidrug resistance efflux transporter EmrE"/>
    <property type="match status" value="2"/>
</dbReference>
<evidence type="ECO:0000256" key="4">
    <source>
        <dbReference type="ARBA" id="ARBA00022989"/>
    </source>
</evidence>
<protein>
    <submittedName>
        <fullName evidence="8">Drug/metabolite transporter (DMT)-like permease</fullName>
    </submittedName>
</protein>
<evidence type="ECO:0000256" key="2">
    <source>
        <dbReference type="ARBA" id="ARBA00007362"/>
    </source>
</evidence>
<evidence type="ECO:0000256" key="6">
    <source>
        <dbReference type="SAM" id="Phobius"/>
    </source>
</evidence>
<dbReference type="InterPro" id="IPR050638">
    <property type="entry name" value="AA-Vitamin_Transporters"/>
</dbReference>
<comment type="caution">
    <text evidence="8">The sequence shown here is derived from an EMBL/GenBank/DDBJ whole genome shotgun (WGS) entry which is preliminary data.</text>
</comment>
<feature type="domain" description="EamA" evidence="7">
    <location>
        <begin position="149"/>
        <end position="285"/>
    </location>
</feature>
<evidence type="ECO:0000256" key="5">
    <source>
        <dbReference type="ARBA" id="ARBA00023136"/>
    </source>
</evidence>
<dbReference type="Proteomes" id="UP001258181">
    <property type="component" value="Unassembled WGS sequence"/>
</dbReference>
<comment type="subcellular location">
    <subcellularLocation>
        <location evidence="1">Endomembrane system</location>
        <topology evidence="1">Multi-pass membrane protein</topology>
    </subcellularLocation>
</comment>
<dbReference type="PANTHER" id="PTHR32322:SF9">
    <property type="entry name" value="AMINO-ACID METABOLITE EFFLUX PUMP-RELATED"/>
    <property type="match status" value="1"/>
</dbReference>
<keyword evidence="4 6" id="KW-1133">Transmembrane helix</keyword>
<evidence type="ECO:0000313" key="8">
    <source>
        <dbReference type="EMBL" id="MDR7072081.1"/>
    </source>
</evidence>
<feature type="transmembrane region" description="Helical" evidence="6">
    <location>
        <begin position="121"/>
        <end position="141"/>
    </location>
</feature>
<reference evidence="8 9" key="1">
    <citation type="submission" date="2023-07" db="EMBL/GenBank/DDBJ databases">
        <title>Sorghum-associated microbial communities from plants grown in Nebraska, USA.</title>
        <authorList>
            <person name="Schachtman D."/>
        </authorList>
    </citation>
    <scope>NUCLEOTIDE SEQUENCE [LARGE SCALE GENOMIC DNA]</scope>
    <source>
        <strain evidence="8 9">BE211</strain>
    </source>
</reference>
<accession>A0ABU1TY06</accession>
<comment type="similarity">
    <text evidence="2">Belongs to the EamA transporter family.</text>
</comment>